<dbReference type="AlphaFoldDB" id="A0A364Y8A7"/>
<keyword evidence="2" id="KW-1185">Reference proteome</keyword>
<dbReference type="EMBL" id="QMFY01000001">
    <property type="protein sequence ID" value="RAW02715.1"/>
    <property type="molecule type" value="Genomic_DNA"/>
</dbReference>
<dbReference type="PROSITE" id="PS51257">
    <property type="entry name" value="PROKAR_LIPOPROTEIN"/>
    <property type="match status" value="1"/>
</dbReference>
<dbReference type="Proteomes" id="UP000251889">
    <property type="component" value="Unassembled WGS sequence"/>
</dbReference>
<proteinExistence type="predicted"/>
<protein>
    <recommendedName>
        <fullName evidence="3">DUF4397 domain-containing protein</fullName>
    </recommendedName>
</protein>
<organism evidence="1 2">
    <name type="scientific">Pseudochryseolinea flava</name>
    <dbReference type="NCBI Taxonomy" id="2059302"/>
    <lineage>
        <taxon>Bacteria</taxon>
        <taxon>Pseudomonadati</taxon>
        <taxon>Bacteroidota</taxon>
        <taxon>Cytophagia</taxon>
        <taxon>Cytophagales</taxon>
        <taxon>Fulvivirgaceae</taxon>
        <taxon>Pseudochryseolinea</taxon>
    </lineage>
</organism>
<evidence type="ECO:0008006" key="3">
    <source>
        <dbReference type="Google" id="ProtNLM"/>
    </source>
</evidence>
<name>A0A364Y8A7_9BACT</name>
<sequence>MKNFIYIISIFSLAFVMVGCGEPDYPEPTPSVTTLSSKLTIIDVHPTDKRFKIRVDNRFTAKDTVRFVKAPDGKLYNTITLAVPAGPNRNIAVTEYTGDAYIVTDRYAATAATNNTSFIVLNGDKTVVTRVADDLVLPDPGMAKLRFFHFANGVADLKIVNTADGTTTFSIRKFNDAKADFARFTTIPAGTYNFEARNANDEVIFVVNNLKLDSKGIYTLYAKGIIDGTVDLAVSYGVFKH</sequence>
<dbReference type="OrthoDB" id="9792011at2"/>
<dbReference type="RefSeq" id="WP_112744931.1">
    <property type="nucleotide sequence ID" value="NZ_QMFY01000001.1"/>
</dbReference>
<reference evidence="1 2" key="1">
    <citation type="submission" date="2018-06" db="EMBL/GenBank/DDBJ databases">
        <title>Chryseolinea flavus sp. nov., a member of the phylum Bacteroidetes isolated from soil.</title>
        <authorList>
            <person name="Li Y."/>
            <person name="Wang J."/>
        </authorList>
    </citation>
    <scope>NUCLEOTIDE SEQUENCE [LARGE SCALE GENOMIC DNA]</scope>
    <source>
        <strain evidence="1 2">SDU1-6</strain>
    </source>
</reference>
<comment type="caution">
    <text evidence="1">The sequence shown here is derived from an EMBL/GenBank/DDBJ whole genome shotgun (WGS) entry which is preliminary data.</text>
</comment>
<accession>A0A364Y8A7</accession>
<evidence type="ECO:0000313" key="2">
    <source>
        <dbReference type="Proteomes" id="UP000251889"/>
    </source>
</evidence>
<gene>
    <name evidence="1" type="ORF">DQQ10_00995</name>
</gene>
<evidence type="ECO:0000313" key="1">
    <source>
        <dbReference type="EMBL" id="RAW02715.1"/>
    </source>
</evidence>